<dbReference type="PANTHER" id="PTHR11608">
    <property type="entry name" value="BIFUNCTIONAL PROTEIN PYRR"/>
    <property type="match status" value="1"/>
</dbReference>
<dbReference type="RefSeq" id="WP_181549441.1">
    <property type="nucleotide sequence ID" value="NZ_JACDUS010000001.1"/>
</dbReference>
<comment type="function">
    <text evidence="4">Also displays a weak uracil phosphoribosyltransferase activity which is not physiologically significant.</text>
</comment>
<dbReference type="EMBL" id="JACDUS010000001">
    <property type="protein sequence ID" value="MBA2879738.1"/>
    <property type="molecule type" value="Genomic_DNA"/>
</dbReference>
<dbReference type="NCBIfam" id="NF003549">
    <property type="entry name" value="PRK05205.1-5"/>
    <property type="match status" value="1"/>
</dbReference>
<evidence type="ECO:0000256" key="1">
    <source>
        <dbReference type="ARBA" id="ARBA00005565"/>
    </source>
</evidence>
<keyword evidence="3 4" id="KW-0804">Transcription</keyword>
<comment type="caution">
    <text evidence="6">The sequence shown here is derived from an EMBL/GenBank/DDBJ whole genome shotgun (WGS) entry which is preliminary data.</text>
</comment>
<dbReference type="Proteomes" id="UP000525298">
    <property type="component" value="Unassembled WGS sequence"/>
</dbReference>
<evidence type="ECO:0000256" key="4">
    <source>
        <dbReference type="HAMAP-Rule" id="MF_01219"/>
    </source>
</evidence>
<dbReference type="PANTHER" id="PTHR11608:SF0">
    <property type="entry name" value="BIFUNCTIONAL PROTEIN PYRR"/>
    <property type="match status" value="1"/>
</dbReference>
<comment type="function">
    <text evidence="4">Regulates the transcription of the pyrimidine nucleotide (pyr) operon in response to exogenous pyrimidines.</text>
</comment>
<dbReference type="InterPro" id="IPR050137">
    <property type="entry name" value="PyrR_bifunctional"/>
</dbReference>
<dbReference type="FunFam" id="3.40.50.2020:FF:000020">
    <property type="entry name" value="Bifunctional protein PyrR"/>
    <property type="match status" value="1"/>
</dbReference>
<dbReference type="AlphaFoldDB" id="A0A7W0HJ29"/>
<reference evidence="6 7" key="1">
    <citation type="submission" date="2020-07" db="EMBL/GenBank/DDBJ databases">
        <title>Genomic Encyclopedia of Type Strains, Phase IV (KMG-IV): sequencing the most valuable type-strain genomes for metagenomic binning, comparative biology and taxonomic classification.</title>
        <authorList>
            <person name="Goeker M."/>
        </authorList>
    </citation>
    <scope>NUCLEOTIDE SEQUENCE [LARGE SCALE GENOMIC DNA]</scope>
    <source>
        <strain evidence="6 7">DSM 17721</strain>
    </source>
</reference>
<dbReference type="InterPro" id="IPR029057">
    <property type="entry name" value="PRTase-like"/>
</dbReference>
<dbReference type="Gene3D" id="3.40.50.2020">
    <property type="match status" value="1"/>
</dbReference>
<evidence type="ECO:0000259" key="5">
    <source>
        <dbReference type="Pfam" id="PF00156"/>
    </source>
</evidence>
<feature type="domain" description="Phosphoribosyltransferase" evidence="5">
    <location>
        <begin position="6"/>
        <end position="152"/>
    </location>
</feature>
<evidence type="ECO:0000313" key="7">
    <source>
        <dbReference type="Proteomes" id="UP000525298"/>
    </source>
</evidence>
<feature type="short sequence motif" description="PRPP-binding" evidence="4">
    <location>
        <begin position="100"/>
        <end position="112"/>
    </location>
</feature>
<accession>A0A7W0HJ29</accession>
<comment type="similarity">
    <text evidence="1 4">Belongs to the purine/pyrimidine phosphoribosyltransferase family. PyrR subfamily.</text>
</comment>
<keyword evidence="4 6" id="KW-0808">Transferase</keyword>
<name>A0A7W0HJ29_9BACT</name>
<dbReference type="Pfam" id="PF00156">
    <property type="entry name" value="Pribosyltran"/>
    <property type="match status" value="1"/>
</dbReference>
<evidence type="ECO:0000256" key="2">
    <source>
        <dbReference type="ARBA" id="ARBA00023015"/>
    </source>
</evidence>
<dbReference type="NCBIfam" id="NF003545">
    <property type="entry name" value="PRK05205.1-1"/>
    <property type="match status" value="1"/>
</dbReference>
<proteinExistence type="inferred from homology"/>
<evidence type="ECO:0000313" key="6">
    <source>
        <dbReference type="EMBL" id="MBA2879738.1"/>
    </source>
</evidence>
<dbReference type="SUPFAM" id="SSF53271">
    <property type="entry name" value="PRTase-like"/>
    <property type="match status" value="1"/>
</dbReference>
<dbReference type="GO" id="GO:0004845">
    <property type="term" value="F:uracil phosphoribosyltransferase activity"/>
    <property type="evidence" value="ECO:0007669"/>
    <property type="project" value="UniProtKB-UniRule"/>
</dbReference>
<evidence type="ECO:0000256" key="3">
    <source>
        <dbReference type="ARBA" id="ARBA00023163"/>
    </source>
</evidence>
<keyword evidence="2 4" id="KW-0805">Transcription regulation</keyword>
<dbReference type="InterPro" id="IPR000836">
    <property type="entry name" value="PRTase_dom"/>
</dbReference>
<dbReference type="GO" id="GO:0006355">
    <property type="term" value="P:regulation of DNA-templated transcription"/>
    <property type="evidence" value="ECO:0007669"/>
    <property type="project" value="UniProtKB-UniRule"/>
</dbReference>
<dbReference type="InterPro" id="IPR023050">
    <property type="entry name" value="PyrR"/>
</dbReference>
<comment type="catalytic activity">
    <reaction evidence="4">
        <text>UMP + diphosphate = 5-phospho-alpha-D-ribose 1-diphosphate + uracil</text>
        <dbReference type="Rhea" id="RHEA:13017"/>
        <dbReference type="ChEBI" id="CHEBI:17568"/>
        <dbReference type="ChEBI" id="CHEBI:33019"/>
        <dbReference type="ChEBI" id="CHEBI:57865"/>
        <dbReference type="ChEBI" id="CHEBI:58017"/>
        <dbReference type="EC" id="2.4.2.9"/>
    </reaction>
</comment>
<keyword evidence="4 6" id="KW-0328">Glycosyltransferase</keyword>
<dbReference type="HAMAP" id="MF_01219">
    <property type="entry name" value="PyrR"/>
    <property type="match status" value="1"/>
</dbReference>
<sequence length="179" mass="20183">MNNTGKTLYQAADIKDALDRMAADILSSRKDAKNLALVGIHSRGVFLAKRIRRQIANMAAMDVPAGEMDINLYRDDWTGISHQPEVRSTRIDFDVNHRQIILVDDVLYTGRTIRAALDAIIDFGRPERIELAVLIDRGHRELPIQPDYTGMLVQTRKTEAVNVLLTEYDNVDRVDLIAG</sequence>
<dbReference type="EC" id="2.4.2.9" evidence="4"/>
<protein>
    <recommendedName>
        <fullName evidence="4">Bifunctional protein PyrR</fullName>
    </recommendedName>
    <domain>
        <recommendedName>
            <fullName evidence="4">Pyrimidine operon regulatory protein</fullName>
        </recommendedName>
    </domain>
    <domain>
        <recommendedName>
            <fullName evidence="4">Uracil phosphoribosyltransferase</fullName>
            <shortName evidence="4">UPRTase</shortName>
            <ecNumber evidence="4">2.4.2.9</ecNumber>
        </recommendedName>
    </domain>
</protein>
<gene>
    <name evidence="4" type="primary">pyrR</name>
    <name evidence="6" type="ORF">HNR65_000045</name>
</gene>
<dbReference type="CDD" id="cd06223">
    <property type="entry name" value="PRTases_typeI"/>
    <property type="match status" value="1"/>
</dbReference>
<organism evidence="6 7">
    <name type="scientific">Desulfosalsimonas propionicica</name>
    <dbReference type="NCBI Taxonomy" id="332175"/>
    <lineage>
        <taxon>Bacteria</taxon>
        <taxon>Pseudomonadati</taxon>
        <taxon>Thermodesulfobacteriota</taxon>
        <taxon>Desulfobacteria</taxon>
        <taxon>Desulfobacterales</taxon>
        <taxon>Desulfosalsimonadaceae</taxon>
        <taxon>Desulfosalsimonas</taxon>
    </lineage>
</organism>
<keyword evidence="7" id="KW-1185">Reference proteome</keyword>